<dbReference type="Proteomes" id="UP001153269">
    <property type="component" value="Unassembled WGS sequence"/>
</dbReference>
<keyword evidence="1" id="KW-1133">Transmembrane helix</keyword>
<reference evidence="2" key="1">
    <citation type="submission" date="2020-03" db="EMBL/GenBank/DDBJ databases">
        <authorList>
            <person name="Weist P."/>
        </authorList>
    </citation>
    <scope>NUCLEOTIDE SEQUENCE</scope>
</reference>
<organism evidence="2 3">
    <name type="scientific">Pleuronectes platessa</name>
    <name type="common">European plaice</name>
    <dbReference type="NCBI Taxonomy" id="8262"/>
    <lineage>
        <taxon>Eukaryota</taxon>
        <taxon>Metazoa</taxon>
        <taxon>Chordata</taxon>
        <taxon>Craniata</taxon>
        <taxon>Vertebrata</taxon>
        <taxon>Euteleostomi</taxon>
        <taxon>Actinopterygii</taxon>
        <taxon>Neopterygii</taxon>
        <taxon>Teleostei</taxon>
        <taxon>Neoteleostei</taxon>
        <taxon>Acanthomorphata</taxon>
        <taxon>Carangaria</taxon>
        <taxon>Pleuronectiformes</taxon>
        <taxon>Pleuronectoidei</taxon>
        <taxon>Pleuronectidae</taxon>
        <taxon>Pleuronectes</taxon>
    </lineage>
</organism>
<proteinExistence type="predicted"/>
<evidence type="ECO:0000313" key="3">
    <source>
        <dbReference type="Proteomes" id="UP001153269"/>
    </source>
</evidence>
<evidence type="ECO:0000313" key="2">
    <source>
        <dbReference type="EMBL" id="CAB1452559.1"/>
    </source>
</evidence>
<gene>
    <name evidence="2" type="ORF">PLEPLA_LOCUS40309</name>
</gene>
<dbReference type="EMBL" id="CADEAL010004134">
    <property type="protein sequence ID" value="CAB1452559.1"/>
    <property type="molecule type" value="Genomic_DNA"/>
</dbReference>
<keyword evidence="3" id="KW-1185">Reference proteome</keyword>
<protein>
    <submittedName>
        <fullName evidence="2">Uncharacterized protein</fullName>
    </submittedName>
</protein>
<dbReference type="AlphaFoldDB" id="A0A9N7VN30"/>
<evidence type="ECO:0000256" key="1">
    <source>
        <dbReference type="SAM" id="Phobius"/>
    </source>
</evidence>
<name>A0A9N7VN30_PLEPL</name>
<keyword evidence="1" id="KW-0812">Transmembrane</keyword>
<feature type="transmembrane region" description="Helical" evidence="1">
    <location>
        <begin position="26"/>
        <end position="46"/>
    </location>
</feature>
<comment type="caution">
    <text evidence="2">The sequence shown here is derived from an EMBL/GenBank/DDBJ whole genome shotgun (WGS) entry which is preliminary data.</text>
</comment>
<keyword evidence="1" id="KW-0472">Membrane</keyword>
<accession>A0A9N7VN30</accession>
<sequence length="148" mass="16597">MHDWTRGSHVDAPIDVPALKPTLTSITYLDAVAMVILMGLFGKVTFTSERKVCWRWPSPRDINISGLLGSWGYMGHLEPRGDVVMERQSGGEKEKTAETLCLYREYDREGVDFTDFFLLEPGFFSNVSDRPSSPNIKMHDDGSSGHQG</sequence>